<dbReference type="PRINTS" id="PR00339">
    <property type="entry name" value="PCNACYCLIN"/>
</dbReference>
<evidence type="ECO:0000259" key="3">
    <source>
        <dbReference type="Pfam" id="PF00705"/>
    </source>
</evidence>
<evidence type="ECO:0000259" key="4">
    <source>
        <dbReference type="Pfam" id="PF02747"/>
    </source>
</evidence>
<dbReference type="GO" id="GO:0006275">
    <property type="term" value="P:regulation of DNA replication"/>
    <property type="evidence" value="ECO:0007669"/>
    <property type="project" value="InterPro"/>
</dbReference>
<dbReference type="AlphaFoldDB" id="A0A6C0C3J1"/>
<dbReference type="InterPro" id="IPR022649">
    <property type="entry name" value="Pr_cel_nuc_antig_C"/>
</dbReference>
<dbReference type="SUPFAM" id="SSF55979">
    <property type="entry name" value="DNA clamp"/>
    <property type="match status" value="2"/>
</dbReference>
<dbReference type="Gene3D" id="3.70.10.10">
    <property type="match status" value="1"/>
</dbReference>
<dbReference type="CDD" id="cd00577">
    <property type="entry name" value="PCNA"/>
    <property type="match status" value="1"/>
</dbReference>
<comment type="similarity">
    <text evidence="1">Belongs to the PCNA family.</text>
</comment>
<evidence type="ECO:0000313" key="5">
    <source>
        <dbReference type="EMBL" id="QHS98329.1"/>
    </source>
</evidence>
<sequence>MFFTIQNEFKASNFSFLFQNLKTFTDNLSVSFNKNKLYFQSTDSANITIFELNIVSDWFDEFDVKTNVSIGINTNILAKILSTREKGHTIRFEYNEDHPDNLSIHFDSNNKEILKREFEIPLVDIEVELMQIPEQETNADIQLSSVNFSNVISQLKLFGDYATIKCNEDIIEFTSHSIETGKMKVNIDINDLNEYSITEDMELKMSYTLNYLNNISTFSKLTKNVFIHITEDFPIKIIYYLDETEDKDKSLSFFLAPMIDNNE</sequence>
<dbReference type="PANTHER" id="PTHR11352:SF0">
    <property type="entry name" value="PROLIFERATING CELL NUCLEAR ANTIGEN"/>
    <property type="match status" value="1"/>
</dbReference>
<dbReference type="GO" id="GO:0003677">
    <property type="term" value="F:DNA binding"/>
    <property type="evidence" value="ECO:0007669"/>
    <property type="project" value="UniProtKB-KW"/>
</dbReference>
<dbReference type="Pfam" id="PF00705">
    <property type="entry name" value="PCNA_N"/>
    <property type="match status" value="1"/>
</dbReference>
<dbReference type="InterPro" id="IPR046938">
    <property type="entry name" value="DNA_clamp_sf"/>
</dbReference>
<protein>
    <recommendedName>
        <fullName evidence="6">Proliferating cell nuclear antigen PCNA N-terminal domain-containing protein</fullName>
    </recommendedName>
</protein>
<dbReference type="InterPro" id="IPR000730">
    <property type="entry name" value="Pr_cel_nuc_antig"/>
</dbReference>
<evidence type="ECO:0000256" key="1">
    <source>
        <dbReference type="ARBA" id="ARBA00010462"/>
    </source>
</evidence>
<dbReference type="PANTHER" id="PTHR11352">
    <property type="entry name" value="PROLIFERATING CELL NUCLEAR ANTIGEN"/>
    <property type="match status" value="1"/>
</dbReference>
<dbReference type="HAMAP" id="MF_00317">
    <property type="entry name" value="DNApol_clamp_arch"/>
    <property type="match status" value="1"/>
</dbReference>
<feature type="domain" description="Proliferating cell nuclear antigen PCNA C-terminal" evidence="4">
    <location>
        <begin position="132"/>
        <end position="245"/>
    </location>
</feature>
<name>A0A6C0C3J1_9ZZZZ</name>
<dbReference type="NCBIfam" id="TIGR00590">
    <property type="entry name" value="pcna"/>
    <property type="match status" value="1"/>
</dbReference>
<dbReference type="EMBL" id="MN739314">
    <property type="protein sequence ID" value="QHS98329.1"/>
    <property type="molecule type" value="Genomic_DNA"/>
</dbReference>
<reference evidence="5" key="1">
    <citation type="journal article" date="2020" name="Nature">
        <title>Giant virus diversity and host interactions through global metagenomics.</title>
        <authorList>
            <person name="Schulz F."/>
            <person name="Roux S."/>
            <person name="Paez-Espino D."/>
            <person name="Jungbluth S."/>
            <person name="Walsh D.A."/>
            <person name="Denef V.J."/>
            <person name="McMahon K.D."/>
            <person name="Konstantinidis K.T."/>
            <person name="Eloe-Fadrosh E.A."/>
            <person name="Kyrpides N.C."/>
            <person name="Woyke T."/>
        </authorList>
    </citation>
    <scope>NUCLEOTIDE SEQUENCE</scope>
    <source>
        <strain evidence="5">GVMAG-M-3300020182-84</strain>
    </source>
</reference>
<dbReference type="GO" id="GO:0006272">
    <property type="term" value="P:leading strand elongation"/>
    <property type="evidence" value="ECO:0007669"/>
    <property type="project" value="TreeGrafter"/>
</dbReference>
<keyword evidence="2" id="KW-0238">DNA-binding</keyword>
<evidence type="ECO:0008006" key="6">
    <source>
        <dbReference type="Google" id="ProtNLM"/>
    </source>
</evidence>
<feature type="domain" description="Proliferating cell nuclear antigen PCNA N-terminal" evidence="3">
    <location>
        <begin position="11"/>
        <end position="127"/>
    </location>
</feature>
<dbReference type="InterPro" id="IPR022648">
    <property type="entry name" value="Pr_cel_nuc_antig_N"/>
</dbReference>
<dbReference type="Pfam" id="PF02747">
    <property type="entry name" value="PCNA_C"/>
    <property type="match status" value="1"/>
</dbReference>
<dbReference type="GO" id="GO:0030337">
    <property type="term" value="F:DNA polymerase processivity factor activity"/>
    <property type="evidence" value="ECO:0007669"/>
    <property type="project" value="InterPro"/>
</dbReference>
<accession>A0A6C0C3J1</accession>
<proteinExistence type="inferred from homology"/>
<evidence type="ECO:0000256" key="2">
    <source>
        <dbReference type="ARBA" id="ARBA00023125"/>
    </source>
</evidence>
<organism evidence="5">
    <name type="scientific">viral metagenome</name>
    <dbReference type="NCBI Taxonomy" id="1070528"/>
    <lineage>
        <taxon>unclassified sequences</taxon>
        <taxon>metagenomes</taxon>
        <taxon>organismal metagenomes</taxon>
    </lineage>
</organism>